<evidence type="ECO:0000256" key="3">
    <source>
        <dbReference type="ARBA" id="ARBA00012513"/>
    </source>
</evidence>
<evidence type="ECO:0000256" key="5">
    <source>
        <dbReference type="ARBA" id="ARBA00022614"/>
    </source>
</evidence>
<dbReference type="PROSITE" id="PS00107">
    <property type="entry name" value="PROTEIN_KINASE_ATP"/>
    <property type="match status" value="1"/>
</dbReference>
<evidence type="ECO:0000256" key="4">
    <source>
        <dbReference type="ARBA" id="ARBA00022527"/>
    </source>
</evidence>
<feature type="binding site" evidence="19">
    <location>
        <position position="616"/>
    </location>
    <ligand>
        <name>ATP</name>
        <dbReference type="ChEBI" id="CHEBI:30616"/>
    </ligand>
</feature>
<evidence type="ECO:0000256" key="2">
    <source>
        <dbReference type="ARBA" id="ARBA00008684"/>
    </source>
</evidence>
<gene>
    <name evidence="22" type="ORF">BVC80_1767g1</name>
</gene>
<keyword evidence="10 19" id="KW-0547">Nucleotide-binding</keyword>
<dbReference type="OrthoDB" id="2020077at2759"/>
<dbReference type="FunFam" id="3.30.200.20:FF:000328">
    <property type="entry name" value="Leucine-rich repeat protein kinase family protein"/>
    <property type="match status" value="1"/>
</dbReference>
<dbReference type="InterPro" id="IPR003591">
    <property type="entry name" value="Leu-rich_rpt_typical-subtyp"/>
</dbReference>
<organism evidence="22 23">
    <name type="scientific">Macleaya cordata</name>
    <name type="common">Five-seeded plume-poppy</name>
    <name type="synonym">Bocconia cordata</name>
    <dbReference type="NCBI Taxonomy" id="56857"/>
    <lineage>
        <taxon>Eukaryota</taxon>
        <taxon>Viridiplantae</taxon>
        <taxon>Streptophyta</taxon>
        <taxon>Embryophyta</taxon>
        <taxon>Tracheophyta</taxon>
        <taxon>Spermatophyta</taxon>
        <taxon>Magnoliopsida</taxon>
        <taxon>Ranunculales</taxon>
        <taxon>Papaveraceae</taxon>
        <taxon>Papaveroideae</taxon>
        <taxon>Macleaya</taxon>
    </lineage>
</organism>
<proteinExistence type="inferred from homology"/>
<dbReference type="Gene3D" id="1.10.510.10">
    <property type="entry name" value="Transferase(Phosphotransferase) domain 1"/>
    <property type="match status" value="1"/>
</dbReference>
<keyword evidence="9" id="KW-0677">Repeat</keyword>
<evidence type="ECO:0000256" key="10">
    <source>
        <dbReference type="ARBA" id="ARBA00022741"/>
    </source>
</evidence>
<feature type="transmembrane region" description="Helical" evidence="20">
    <location>
        <begin position="523"/>
        <end position="547"/>
    </location>
</feature>
<dbReference type="SUPFAM" id="SSF52058">
    <property type="entry name" value="L domain-like"/>
    <property type="match status" value="1"/>
</dbReference>
<dbReference type="EC" id="2.7.11.1" evidence="3"/>
<dbReference type="FunFam" id="3.80.10.10:FF:000387">
    <property type="entry name" value="Probable LRR receptor-like serine/threonine-protein kinase At1g06840"/>
    <property type="match status" value="1"/>
</dbReference>
<dbReference type="AlphaFoldDB" id="A0A200QTB5"/>
<feature type="domain" description="Protein kinase" evidence="21">
    <location>
        <begin position="588"/>
        <end position="861"/>
    </location>
</feature>
<dbReference type="FunFam" id="1.10.510.10:FF:000453">
    <property type="entry name" value="LRR receptor-like serine/threonine-protein kinase HSL2"/>
    <property type="match status" value="1"/>
</dbReference>
<dbReference type="Pfam" id="PF00560">
    <property type="entry name" value="LRR_1"/>
    <property type="match status" value="2"/>
</dbReference>
<keyword evidence="7 20" id="KW-0812">Transmembrane</keyword>
<dbReference type="PROSITE" id="PS50011">
    <property type="entry name" value="PROTEIN_KINASE_DOM"/>
    <property type="match status" value="1"/>
</dbReference>
<keyword evidence="16" id="KW-0325">Glycoprotein</keyword>
<dbReference type="InterPro" id="IPR017441">
    <property type="entry name" value="Protein_kinase_ATP_BS"/>
</dbReference>
<evidence type="ECO:0000259" key="21">
    <source>
        <dbReference type="PROSITE" id="PS50011"/>
    </source>
</evidence>
<keyword evidence="5" id="KW-0433">Leucine-rich repeat</keyword>
<dbReference type="PANTHER" id="PTHR45974">
    <property type="entry name" value="RECEPTOR-LIKE PROTEIN 55"/>
    <property type="match status" value="1"/>
</dbReference>
<dbReference type="SUPFAM" id="SSF56112">
    <property type="entry name" value="Protein kinase-like (PK-like)"/>
    <property type="match status" value="1"/>
</dbReference>
<dbReference type="PANTHER" id="PTHR45974:SF134">
    <property type="entry name" value="OS01G0960400 PROTEIN"/>
    <property type="match status" value="1"/>
</dbReference>
<keyword evidence="11 22" id="KW-0418">Kinase</keyword>
<keyword evidence="14 20" id="KW-0472">Membrane</keyword>
<keyword evidence="15" id="KW-0675">Receptor</keyword>
<dbReference type="EMBL" id="MVGT01001100">
    <property type="protein sequence ID" value="OVA13682.1"/>
    <property type="molecule type" value="Genomic_DNA"/>
</dbReference>
<evidence type="ECO:0000313" key="22">
    <source>
        <dbReference type="EMBL" id="OVA13682.1"/>
    </source>
</evidence>
<evidence type="ECO:0000256" key="15">
    <source>
        <dbReference type="ARBA" id="ARBA00023170"/>
    </source>
</evidence>
<keyword evidence="6" id="KW-0808">Transferase</keyword>
<dbReference type="InParanoid" id="A0A200QTB5"/>
<dbReference type="Pfam" id="PF23598">
    <property type="entry name" value="LRR_14"/>
    <property type="match status" value="1"/>
</dbReference>
<evidence type="ECO:0000256" key="17">
    <source>
        <dbReference type="ARBA" id="ARBA00047899"/>
    </source>
</evidence>
<dbReference type="InterPro" id="IPR001611">
    <property type="entry name" value="Leu-rich_rpt"/>
</dbReference>
<dbReference type="SMART" id="SM00369">
    <property type="entry name" value="LRR_TYP"/>
    <property type="match status" value="5"/>
</dbReference>
<dbReference type="InterPro" id="IPR000719">
    <property type="entry name" value="Prot_kinase_dom"/>
</dbReference>
<dbReference type="Gene3D" id="3.80.10.10">
    <property type="entry name" value="Ribonuclease Inhibitor"/>
    <property type="match status" value="3"/>
</dbReference>
<keyword evidence="12 19" id="KW-0067">ATP-binding</keyword>
<evidence type="ECO:0000256" key="6">
    <source>
        <dbReference type="ARBA" id="ARBA00022679"/>
    </source>
</evidence>
<comment type="catalytic activity">
    <reaction evidence="17">
        <text>L-threonyl-[protein] + ATP = O-phospho-L-threonyl-[protein] + ADP + H(+)</text>
        <dbReference type="Rhea" id="RHEA:46608"/>
        <dbReference type="Rhea" id="RHEA-COMP:11060"/>
        <dbReference type="Rhea" id="RHEA-COMP:11605"/>
        <dbReference type="ChEBI" id="CHEBI:15378"/>
        <dbReference type="ChEBI" id="CHEBI:30013"/>
        <dbReference type="ChEBI" id="CHEBI:30616"/>
        <dbReference type="ChEBI" id="CHEBI:61977"/>
        <dbReference type="ChEBI" id="CHEBI:456216"/>
        <dbReference type="EC" id="2.7.11.1"/>
    </reaction>
</comment>
<dbReference type="Proteomes" id="UP000195402">
    <property type="component" value="Unassembled WGS sequence"/>
</dbReference>
<keyword evidence="4" id="KW-0723">Serine/threonine-protein kinase</keyword>
<dbReference type="OMA" id="WINLTIF"/>
<keyword evidence="8" id="KW-0732">Signal</keyword>
<evidence type="ECO:0000256" key="1">
    <source>
        <dbReference type="ARBA" id="ARBA00004479"/>
    </source>
</evidence>
<dbReference type="GO" id="GO:0005524">
    <property type="term" value="F:ATP binding"/>
    <property type="evidence" value="ECO:0007669"/>
    <property type="project" value="UniProtKB-UniRule"/>
</dbReference>
<evidence type="ECO:0000256" key="14">
    <source>
        <dbReference type="ARBA" id="ARBA00023136"/>
    </source>
</evidence>
<name>A0A200QTB5_MACCD</name>
<evidence type="ECO:0000256" key="18">
    <source>
        <dbReference type="ARBA" id="ARBA00048679"/>
    </source>
</evidence>
<dbReference type="InterPro" id="IPR008271">
    <property type="entry name" value="Ser/Thr_kinase_AS"/>
</dbReference>
<evidence type="ECO:0000256" key="13">
    <source>
        <dbReference type="ARBA" id="ARBA00022989"/>
    </source>
</evidence>
<dbReference type="InterPro" id="IPR011009">
    <property type="entry name" value="Kinase-like_dom_sf"/>
</dbReference>
<evidence type="ECO:0000313" key="23">
    <source>
        <dbReference type="Proteomes" id="UP000195402"/>
    </source>
</evidence>
<protein>
    <recommendedName>
        <fullName evidence="3">non-specific serine/threonine protein kinase</fullName>
        <ecNumber evidence="3">2.7.11.1</ecNumber>
    </recommendedName>
</protein>
<comment type="caution">
    <text evidence="22">The sequence shown here is derived from an EMBL/GenBank/DDBJ whole genome shotgun (WGS) entry which is preliminary data.</text>
</comment>
<comment type="similarity">
    <text evidence="2">Belongs to the protein kinase superfamily. Ser/Thr protein kinase family.</text>
</comment>
<keyword evidence="23" id="KW-1185">Reference proteome</keyword>
<dbReference type="Pfam" id="PF08263">
    <property type="entry name" value="LRRNT_2"/>
    <property type="match status" value="1"/>
</dbReference>
<evidence type="ECO:0000256" key="19">
    <source>
        <dbReference type="PROSITE-ProRule" id="PRU10141"/>
    </source>
</evidence>
<evidence type="ECO:0000256" key="12">
    <source>
        <dbReference type="ARBA" id="ARBA00022840"/>
    </source>
</evidence>
<dbReference type="GO" id="GO:0016020">
    <property type="term" value="C:membrane"/>
    <property type="evidence" value="ECO:0007669"/>
    <property type="project" value="UniProtKB-SubCell"/>
</dbReference>
<dbReference type="Pfam" id="PF07714">
    <property type="entry name" value="PK_Tyr_Ser-Thr"/>
    <property type="match status" value="1"/>
</dbReference>
<comment type="subcellular location">
    <subcellularLocation>
        <location evidence="1">Membrane</location>
        <topology evidence="1">Single-pass type I membrane protein</topology>
    </subcellularLocation>
</comment>
<dbReference type="CDD" id="cd14066">
    <property type="entry name" value="STKc_IRAK"/>
    <property type="match status" value="1"/>
</dbReference>
<sequence>MASVNALLAIKEKLNDPTKHLKSWKKRDPCKSNWRGVFCFDRIGPDGYMHVQQLQMLNMNLSGSLSPEFGQLSHLEVLDLMWNKITGSIPKEIGNIVSLELLLLNGNQLSGSLPDEIGLLTKLKMFQVDLNQLSGPIPKSFANLTSVKHLHLNNNSFSGQIPPELSQLPNIVHLLLDNNNLTGYLPPEFSDISSLRILQLDNNHFDGSEIPASYGSTKLLKLSLRNCSLQGAVPDLSRTPYLHFLDLSWNQLSGSIPSRKLSGNMTTIDLSNNNLHGSIPANFSGLPNLQKLLLENNLLSGSIPSTLWQNMNFSANAKLKLDFRYNLLRDISGHTNPPRNVTLRLQGNPLCNDANASIVQFCGSVAGGDDTRGNSTYSSPNCAVQRCPADYFFAYTPAFPARCFCVAPLSVQYRLKSPSFSYFPPYERSFVEYMAENLGFQPFQLSVYSYGWEEGPRLWINLTIFLLFDNNSSELNTSEVQWIKGKFATWSFPASDIFGPYDILDCPDWPSRDSSKVSISKGALAGIILGTIAFSVTISAIIAILIIRNRYSYHLLVSRKHLPSRISINIDGLKGFCFKELALATDNFSDSNEVGQGGYGKVYKGILTDQTIVAVKRAQVGSLQGEKEFLTEIELLSRVHHRNLLGLVGYCNEEGEQLLIYEFMANGSLRDWLSVKSKESLSFPMRLRIALGSAKGILYLHTEADPPIFHRDIKASNILLDSKLTAKVADFGISVLAPVEDDEGTLPGHVSTVVKGTPGYLDPEYFLTHKFTDKSDVYSLGVVFLELLTGMPPISFGKNIVREVNLAYKSGNILSMVDSKMGSYPAECLEEFISLALRCCQEKPQARPSMLEIVRDLERMLSMTQEFSSSLFDFEYSEKSTLPSSSSTSYVKWDTHLSSSGVYGSDLLSGVIPNITPR</sequence>
<comment type="catalytic activity">
    <reaction evidence="18">
        <text>L-seryl-[protein] + ATP = O-phospho-L-seryl-[protein] + ADP + H(+)</text>
        <dbReference type="Rhea" id="RHEA:17989"/>
        <dbReference type="Rhea" id="RHEA-COMP:9863"/>
        <dbReference type="Rhea" id="RHEA-COMP:11604"/>
        <dbReference type="ChEBI" id="CHEBI:15378"/>
        <dbReference type="ChEBI" id="CHEBI:29999"/>
        <dbReference type="ChEBI" id="CHEBI:30616"/>
        <dbReference type="ChEBI" id="CHEBI:83421"/>
        <dbReference type="ChEBI" id="CHEBI:456216"/>
        <dbReference type="EC" id="2.7.11.1"/>
    </reaction>
</comment>
<dbReference type="PROSITE" id="PS00108">
    <property type="entry name" value="PROTEIN_KINASE_ST"/>
    <property type="match status" value="1"/>
</dbReference>
<evidence type="ECO:0000256" key="7">
    <source>
        <dbReference type="ARBA" id="ARBA00022692"/>
    </source>
</evidence>
<evidence type="ECO:0000256" key="8">
    <source>
        <dbReference type="ARBA" id="ARBA00022729"/>
    </source>
</evidence>
<evidence type="ECO:0000256" key="11">
    <source>
        <dbReference type="ARBA" id="ARBA00022777"/>
    </source>
</evidence>
<dbReference type="InterPro" id="IPR032675">
    <property type="entry name" value="LRR_dom_sf"/>
</dbReference>
<evidence type="ECO:0000256" key="16">
    <source>
        <dbReference type="ARBA" id="ARBA00023180"/>
    </source>
</evidence>
<dbReference type="InterPro" id="IPR001245">
    <property type="entry name" value="Ser-Thr/Tyr_kinase_cat_dom"/>
</dbReference>
<reference evidence="22 23" key="1">
    <citation type="journal article" date="2017" name="Mol. Plant">
        <title>The Genome of Medicinal Plant Macleaya cordata Provides New Insights into Benzylisoquinoline Alkaloids Metabolism.</title>
        <authorList>
            <person name="Liu X."/>
            <person name="Liu Y."/>
            <person name="Huang P."/>
            <person name="Ma Y."/>
            <person name="Qing Z."/>
            <person name="Tang Q."/>
            <person name="Cao H."/>
            <person name="Cheng P."/>
            <person name="Zheng Y."/>
            <person name="Yuan Z."/>
            <person name="Zhou Y."/>
            <person name="Liu J."/>
            <person name="Tang Z."/>
            <person name="Zhuo Y."/>
            <person name="Zhang Y."/>
            <person name="Yu L."/>
            <person name="Huang J."/>
            <person name="Yang P."/>
            <person name="Peng Q."/>
            <person name="Zhang J."/>
            <person name="Jiang W."/>
            <person name="Zhang Z."/>
            <person name="Lin K."/>
            <person name="Ro D.K."/>
            <person name="Chen X."/>
            <person name="Xiong X."/>
            <person name="Shang Y."/>
            <person name="Huang S."/>
            <person name="Zeng J."/>
        </authorList>
    </citation>
    <scope>NUCLEOTIDE SEQUENCE [LARGE SCALE GENOMIC DNA]</scope>
    <source>
        <strain evidence="23">cv. BLH2017</strain>
        <tissue evidence="22">Root</tissue>
    </source>
</reference>
<dbReference type="Gene3D" id="3.30.200.20">
    <property type="entry name" value="Phosphorylase Kinase, domain 1"/>
    <property type="match status" value="1"/>
</dbReference>
<dbReference type="SMART" id="SM00220">
    <property type="entry name" value="S_TKc"/>
    <property type="match status" value="1"/>
</dbReference>
<evidence type="ECO:0000256" key="20">
    <source>
        <dbReference type="SAM" id="Phobius"/>
    </source>
</evidence>
<dbReference type="GO" id="GO:0004674">
    <property type="term" value="F:protein serine/threonine kinase activity"/>
    <property type="evidence" value="ECO:0007669"/>
    <property type="project" value="UniProtKB-KW"/>
</dbReference>
<dbReference type="InterPro" id="IPR013210">
    <property type="entry name" value="LRR_N_plant-typ"/>
</dbReference>
<dbReference type="STRING" id="56857.A0A200QTB5"/>
<dbReference type="InterPro" id="IPR055414">
    <property type="entry name" value="LRR_R13L4/SHOC2-like"/>
</dbReference>
<evidence type="ECO:0000256" key="9">
    <source>
        <dbReference type="ARBA" id="ARBA00022737"/>
    </source>
</evidence>
<accession>A0A200QTB5</accession>
<keyword evidence="13 20" id="KW-1133">Transmembrane helix</keyword>